<dbReference type="OrthoDB" id="341259at2759"/>
<sequence length="61" mass="6538">MSIQKAGMGQTLLSFAAEFGGVEVVKLFLSRSDVGVDLGDGKSRTPLSHAASRWDKMIVQL</sequence>
<dbReference type="GeneID" id="18811556"/>
<dbReference type="AlphaFoldDB" id="F8NZ86"/>
<reference evidence="1" key="1">
    <citation type="submission" date="2011-04" db="EMBL/GenBank/DDBJ databases">
        <title>Evolution of plant cell wall degrading machinery underlies the functional diversity of forest fungi.</title>
        <authorList>
            <consortium name="US DOE Joint Genome Institute (JGI-PGF)"/>
            <person name="Eastwood D.C."/>
            <person name="Floudas D."/>
            <person name="Binder M."/>
            <person name="Majcherczyk A."/>
            <person name="Schneider P."/>
            <person name="Aerts A."/>
            <person name="Asiegbu F.O."/>
            <person name="Baker S.E."/>
            <person name="Barry K."/>
            <person name="Bendiksby M."/>
            <person name="Blumentritt M."/>
            <person name="Coutinho P.M."/>
            <person name="Cullen D."/>
            <person name="Cullen D."/>
            <person name="Gathman A."/>
            <person name="Goodell B."/>
            <person name="Henrissat B."/>
            <person name="Ihrmark K."/>
            <person name="Kauserud H."/>
            <person name="Kohler A."/>
            <person name="LaButti K."/>
            <person name="Lapidus A."/>
            <person name="Lavin J.L."/>
            <person name="Lee Y.-H."/>
            <person name="Lindquist E."/>
            <person name="Lilly W."/>
            <person name="Lucas S."/>
            <person name="Morin E."/>
            <person name="Murat C."/>
            <person name="Oguiza J.A."/>
            <person name="Park J."/>
            <person name="Pisabarro A.G."/>
            <person name="Riley R."/>
            <person name="Rosling A."/>
            <person name="Salamov A."/>
            <person name="Schmidt O."/>
            <person name="Schmutz J."/>
            <person name="Skrede I."/>
            <person name="Stenlid J."/>
            <person name="Wiebenga A."/>
            <person name="Xie X."/>
            <person name="Kues U."/>
            <person name="Hibbett D.S."/>
            <person name="Hoffmeister D."/>
            <person name="Hogberg N."/>
            <person name="Martin F."/>
            <person name="Grigoriev I.V."/>
            <person name="Watkinson S.C."/>
        </authorList>
    </citation>
    <scope>NUCLEOTIDE SEQUENCE</scope>
    <source>
        <strain evidence="1">S7.9</strain>
    </source>
</reference>
<proteinExistence type="predicted"/>
<protein>
    <submittedName>
        <fullName evidence="1">Uncharacterized protein</fullName>
    </submittedName>
</protein>
<dbReference type="Pfam" id="PF00023">
    <property type="entry name" value="Ank"/>
    <property type="match status" value="1"/>
</dbReference>
<gene>
    <name evidence="1" type="ORF">SERLADRAFT_392516</name>
</gene>
<name>F8NZ86_SERL9</name>
<dbReference type="InterPro" id="IPR002110">
    <property type="entry name" value="Ankyrin_rpt"/>
</dbReference>
<dbReference type="InterPro" id="IPR036770">
    <property type="entry name" value="Ankyrin_rpt-contain_sf"/>
</dbReference>
<dbReference type="EMBL" id="GL945435">
    <property type="protein sequence ID" value="EGO23906.1"/>
    <property type="molecule type" value="Genomic_DNA"/>
</dbReference>
<dbReference type="Gene3D" id="1.25.40.20">
    <property type="entry name" value="Ankyrin repeat-containing domain"/>
    <property type="match status" value="1"/>
</dbReference>
<dbReference type="RefSeq" id="XP_007319668.1">
    <property type="nucleotide sequence ID" value="XM_007319606.1"/>
</dbReference>
<organism>
    <name type="scientific">Serpula lacrymans var. lacrymans (strain S7.9)</name>
    <name type="common">Dry rot fungus</name>
    <dbReference type="NCBI Taxonomy" id="578457"/>
    <lineage>
        <taxon>Eukaryota</taxon>
        <taxon>Fungi</taxon>
        <taxon>Dikarya</taxon>
        <taxon>Basidiomycota</taxon>
        <taxon>Agaricomycotina</taxon>
        <taxon>Agaricomycetes</taxon>
        <taxon>Agaricomycetidae</taxon>
        <taxon>Boletales</taxon>
        <taxon>Coniophorineae</taxon>
        <taxon>Serpulaceae</taxon>
        <taxon>Serpula</taxon>
    </lineage>
</organism>
<accession>F8NZ86</accession>
<dbReference type="KEGG" id="sla:SERLADRAFT_392516"/>
<dbReference type="Proteomes" id="UP000008064">
    <property type="component" value="Unassembled WGS sequence"/>
</dbReference>
<dbReference type="SUPFAM" id="SSF48403">
    <property type="entry name" value="Ankyrin repeat"/>
    <property type="match status" value="1"/>
</dbReference>
<dbReference type="HOGENOM" id="CLU_2924134_0_0_1"/>
<evidence type="ECO:0000313" key="1">
    <source>
        <dbReference type="EMBL" id="EGO23906.1"/>
    </source>
</evidence>